<organism evidence="2 3">
    <name type="scientific">Myriangium duriaei CBS 260.36</name>
    <dbReference type="NCBI Taxonomy" id="1168546"/>
    <lineage>
        <taxon>Eukaryota</taxon>
        <taxon>Fungi</taxon>
        <taxon>Dikarya</taxon>
        <taxon>Ascomycota</taxon>
        <taxon>Pezizomycotina</taxon>
        <taxon>Dothideomycetes</taxon>
        <taxon>Dothideomycetidae</taxon>
        <taxon>Myriangiales</taxon>
        <taxon>Myriangiaceae</taxon>
        <taxon>Myriangium</taxon>
    </lineage>
</organism>
<feature type="transmembrane region" description="Helical" evidence="1">
    <location>
        <begin position="16"/>
        <end position="34"/>
    </location>
</feature>
<dbReference type="AlphaFoldDB" id="A0A9P4J9U8"/>
<dbReference type="OrthoDB" id="540004at2759"/>
<dbReference type="InterPro" id="IPR052356">
    <property type="entry name" value="Thiol_S-MT"/>
</dbReference>
<dbReference type="GO" id="GO:0032259">
    <property type="term" value="P:methylation"/>
    <property type="evidence" value="ECO:0007669"/>
    <property type="project" value="UniProtKB-KW"/>
</dbReference>
<dbReference type="Pfam" id="PF13489">
    <property type="entry name" value="Methyltransf_23"/>
    <property type="match status" value="1"/>
</dbReference>
<gene>
    <name evidence="2" type="ORF">K461DRAFT_264577</name>
</gene>
<proteinExistence type="predicted"/>
<dbReference type="PANTHER" id="PTHR45036">
    <property type="entry name" value="METHYLTRANSFERASE LIKE 7B"/>
    <property type="match status" value="1"/>
</dbReference>
<keyword evidence="1" id="KW-0812">Transmembrane</keyword>
<dbReference type="InterPro" id="IPR029063">
    <property type="entry name" value="SAM-dependent_MTases_sf"/>
</dbReference>
<evidence type="ECO:0000313" key="3">
    <source>
        <dbReference type="Proteomes" id="UP000799439"/>
    </source>
</evidence>
<sequence length="259" mass="29582">MALLSPSALRELLDPFIWILFSLLFLPLTVLSLLSSPSRLLSWHQVQHSWFGRFWTYMGPMVRTGAAPLVEPLLAHAEGVVLDIGPGSGQWVYMYSPKRNRKIKRIYGVEPNREHHPALRKAVREAGLEGVYQIVGVGAEELHLAGVEMGKIDTVVTVMVLCSIPDPKRVIGEVYKYLRPGGRWIVYEHVRTPWLKEFVGWWQRKIDPIWRTCFDGCRLIRPTEEYLKDAGSWSEIDLRPCEGEGIYTVIPHAMGHLTK</sequence>
<protein>
    <submittedName>
        <fullName evidence="2">S-adenosyl-L-methionine-dependent methyltransferase</fullName>
    </submittedName>
</protein>
<evidence type="ECO:0000313" key="2">
    <source>
        <dbReference type="EMBL" id="KAF2157711.1"/>
    </source>
</evidence>
<reference evidence="2" key="1">
    <citation type="journal article" date="2020" name="Stud. Mycol.">
        <title>101 Dothideomycetes genomes: a test case for predicting lifestyles and emergence of pathogens.</title>
        <authorList>
            <person name="Haridas S."/>
            <person name="Albert R."/>
            <person name="Binder M."/>
            <person name="Bloem J."/>
            <person name="Labutti K."/>
            <person name="Salamov A."/>
            <person name="Andreopoulos B."/>
            <person name="Baker S."/>
            <person name="Barry K."/>
            <person name="Bills G."/>
            <person name="Bluhm B."/>
            <person name="Cannon C."/>
            <person name="Castanera R."/>
            <person name="Culley D."/>
            <person name="Daum C."/>
            <person name="Ezra D."/>
            <person name="Gonzalez J."/>
            <person name="Henrissat B."/>
            <person name="Kuo A."/>
            <person name="Liang C."/>
            <person name="Lipzen A."/>
            <person name="Lutzoni F."/>
            <person name="Magnuson J."/>
            <person name="Mondo S."/>
            <person name="Nolan M."/>
            <person name="Ohm R."/>
            <person name="Pangilinan J."/>
            <person name="Park H.-J."/>
            <person name="Ramirez L."/>
            <person name="Alfaro M."/>
            <person name="Sun H."/>
            <person name="Tritt A."/>
            <person name="Yoshinaga Y."/>
            <person name="Zwiers L.-H."/>
            <person name="Turgeon B."/>
            <person name="Goodwin S."/>
            <person name="Spatafora J."/>
            <person name="Crous P."/>
            <person name="Grigoriev I."/>
        </authorList>
    </citation>
    <scope>NUCLEOTIDE SEQUENCE</scope>
    <source>
        <strain evidence="2">CBS 260.36</strain>
    </source>
</reference>
<keyword evidence="2" id="KW-0489">Methyltransferase</keyword>
<dbReference type="Gene3D" id="3.40.50.150">
    <property type="entry name" value="Vaccinia Virus protein VP39"/>
    <property type="match status" value="1"/>
</dbReference>
<comment type="caution">
    <text evidence="2">The sequence shown here is derived from an EMBL/GenBank/DDBJ whole genome shotgun (WGS) entry which is preliminary data.</text>
</comment>
<dbReference type="SUPFAM" id="SSF53335">
    <property type="entry name" value="S-adenosyl-L-methionine-dependent methyltransferases"/>
    <property type="match status" value="1"/>
</dbReference>
<dbReference type="GO" id="GO:0008168">
    <property type="term" value="F:methyltransferase activity"/>
    <property type="evidence" value="ECO:0007669"/>
    <property type="project" value="UniProtKB-KW"/>
</dbReference>
<dbReference type="Proteomes" id="UP000799439">
    <property type="component" value="Unassembled WGS sequence"/>
</dbReference>
<name>A0A9P4J9U8_9PEZI</name>
<dbReference type="EMBL" id="ML996081">
    <property type="protein sequence ID" value="KAF2157711.1"/>
    <property type="molecule type" value="Genomic_DNA"/>
</dbReference>
<dbReference type="CDD" id="cd02440">
    <property type="entry name" value="AdoMet_MTases"/>
    <property type="match status" value="1"/>
</dbReference>
<keyword evidence="2" id="KW-0808">Transferase</keyword>
<keyword evidence="1" id="KW-1133">Transmembrane helix</keyword>
<keyword evidence="1" id="KW-0472">Membrane</keyword>
<keyword evidence="3" id="KW-1185">Reference proteome</keyword>
<dbReference type="PANTHER" id="PTHR45036:SF1">
    <property type="entry name" value="METHYLTRANSFERASE LIKE 7A"/>
    <property type="match status" value="1"/>
</dbReference>
<evidence type="ECO:0000256" key="1">
    <source>
        <dbReference type="SAM" id="Phobius"/>
    </source>
</evidence>
<accession>A0A9P4J9U8</accession>